<accession>A0ABR8VUD2</accession>
<organism evidence="2 3">
    <name type="scientific">Acinetobacter pecorum</name>
    <dbReference type="NCBI Taxonomy" id="2762215"/>
    <lineage>
        <taxon>Bacteria</taxon>
        <taxon>Pseudomonadati</taxon>
        <taxon>Pseudomonadota</taxon>
        <taxon>Gammaproteobacteria</taxon>
        <taxon>Moraxellales</taxon>
        <taxon>Moraxellaceae</taxon>
        <taxon>Acinetobacter</taxon>
    </lineage>
</organism>
<evidence type="ECO:0000256" key="1">
    <source>
        <dbReference type="SAM" id="SignalP"/>
    </source>
</evidence>
<proteinExistence type="predicted"/>
<gene>
    <name evidence="2" type="ORF">H9629_03330</name>
</gene>
<name>A0ABR8VUD2_9GAMM</name>
<dbReference type="Proteomes" id="UP000621930">
    <property type="component" value="Unassembled WGS sequence"/>
</dbReference>
<dbReference type="RefSeq" id="WP_064096366.1">
    <property type="nucleotide sequence ID" value="NZ_JACSPT010000003.1"/>
</dbReference>
<keyword evidence="1" id="KW-0732">Signal</keyword>
<dbReference type="EMBL" id="JACSPT010000003">
    <property type="protein sequence ID" value="MBD8008374.1"/>
    <property type="molecule type" value="Genomic_DNA"/>
</dbReference>
<feature type="signal peptide" evidence="1">
    <location>
        <begin position="1"/>
        <end position="37"/>
    </location>
</feature>
<reference evidence="2 3" key="1">
    <citation type="submission" date="2020-08" db="EMBL/GenBank/DDBJ databases">
        <title>A Genomic Blueprint of the Chicken Gut Microbiome.</title>
        <authorList>
            <person name="Gilroy R."/>
            <person name="Ravi A."/>
            <person name="Getino M."/>
            <person name="Pursley I."/>
            <person name="Horton D.L."/>
            <person name="Alikhan N.-F."/>
            <person name="Baker D."/>
            <person name="Gharbi K."/>
            <person name="Hall N."/>
            <person name="Watson M."/>
            <person name="Adriaenssens E.M."/>
            <person name="Foster-Nyarko E."/>
            <person name="Jarju S."/>
            <person name="Secka A."/>
            <person name="Antonio M."/>
            <person name="Oren A."/>
            <person name="Chaudhuri R."/>
            <person name="La Ragione R.M."/>
            <person name="Hildebrand F."/>
            <person name="Pallen M.J."/>
        </authorList>
    </citation>
    <scope>NUCLEOTIDE SEQUENCE [LARGE SCALE GENOMIC DNA]</scope>
    <source>
        <strain evidence="2 3">Sa1BUA6</strain>
    </source>
</reference>
<keyword evidence="3" id="KW-1185">Reference proteome</keyword>
<evidence type="ECO:0000313" key="3">
    <source>
        <dbReference type="Proteomes" id="UP000621930"/>
    </source>
</evidence>
<sequence>MLRFETSSNIAKGTALKPLVKLVITCCFSIIAASVSAEDGSAATLTTENRPITQAEIQQSLRDMQKRLDARIEKWGQSLDADDFQWTWQGRKLKQAKRQEVCDIFQGVVDEMYQLAVQNKARLAPEEQKMLSNRRLFIEKLGYKNNRVDTQMGFDCLLN</sequence>
<evidence type="ECO:0000313" key="2">
    <source>
        <dbReference type="EMBL" id="MBD8008374.1"/>
    </source>
</evidence>
<protein>
    <submittedName>
        <fullName evidence="2">Uncharacterized protein</fullName>
    </submittedName>
</protein>
<feature type="chain" id="PRO_5047445885" evidence="1">
    <location>
        <begin position="38"/>
        <end position="159"/>
    </location>
</feature>
<comment type="caution">
    <text evidence="2">The sequence shown here is derived from an EMBL/GenBank/DDBJ whole genome shotgun (WGS) entry which is preliminary data.</text>
</comment>